<feature type="compositionally biased region" description="Polar residues" evidence="14">
    <location>
        <begin position="382"/>
        <end position="392"/>
    </location>
</feature>
<evidence type="ECO:0000256" key="9">
    <source>
        <dbReference type="ARBA" id="ARBA00022884"/>
    </source>
</evidence>
<comment type="subcellular location">
    <subcellularLocation>
        <location evidence="2">Nucleus</location>
    </subcellularLocation>
</comment>
<evidence type="ECO:0000256" key="7">
    <source>
        <dbReference type="ARBA" id="ARBA00022806"/>
    </source>
</evidence>
<dbReference type="OrthoDB" id="1191041at2759"/>
<evidence type="ECO:0000256" key="13">
    <source>
        <dbReference type="PROSITE-ProRule" id="PRU00552"/>
    </source>
</evidence>
<evidence type="ECO:0000256" key="2">
    <source>
        <dbReference type="ARBA" id="ARBA00004123"/>
    </source>
</evidence>
<dbReference type="CDD" id="cd18787">
    <property type="entry name" value="SF2_C_DEAD"/>
    <property type="match status" value="1"/>
</dbReference>
<evidence type="ECO:0000256" key="4">
    <source>
        <dbReference type="ARBA" id="ARBA00022517"/>
    </source>
</evidence>
<dbReference type="GO" id="GO:0033677">
    <property type="term" value="F:DNA/RNA helicase activity"/>
    <property type="evidence" value="ECO:0007669"/>
    <property type="project" value="EnsemblFungi"/>
</dbReference>
<dbReference type="GeneID" id="27902242"/>
<keyword evidence="4" id="KW-0690">Ribosome biogenesis</keyword>
<feature type="region of interest" description="Disordered" evidence="14">
    <location>
        <begin position="1"/>
        <end position="31"/>
    </location>
</feature>
<keyword evidence="5" id="KW-0547">Nucleotide-binding</keyword>
<dbReference type="GO" id="GO:0000463">
    <property type="term" value="P:maturation of LSU-rRNA from tricistronic rRNA transcript (SSU-rRNA, 5.8S rRNA, LSU-rRNA)"/>
    <property type="evidence" value="ECO:0007669"/>
    <property type="project" value="EnsemblFungi"/>
</dbReference>
<feature type="compositionally biased region" description="Acidic residues" evidence="14">
    <location>
        <begin position="362"/>
        <end position="380"/>
    </location>
</feature>
<keyword evidence="7" id="KW-0347">Helicase</keyword>
<feature type="domain" description="Helicase C-terminal" evidence="16">
    <location>
        <begin position="257"/>
        <end position="498"/>
    </location>
</feature>
<protein>
    <recommendedName>
        <fullName evidence="3">RNA helicase</fullName>
        <ecNumber evidence="3">3.6.4.13</ecNumber>
    </recommendedName>
</protein>
<dbReference type="eggNOG" id="KOG0346">
    <property type="taxonomic scope" value="Eukaryota"/>
</dbReference>
<dbReference type="GO" id="GO:0003724">
    <property type="term" value="F:RNA helicase activity"/>
    <property type="evidence" value="ECO:0007669"/>
    <property type="project" value="UniProtKB-EC"/>
</dbReference>
<evidence type="ECO:0000256" key="11">
    <source>
        <dbReference type="ARBA" id="ARBA00038041"/>
    </source>
</evidence>
<dbReference type="GO" id="GO:0005730">
    <property type="term" value="C:nucleolus"/>
    <property type="evidence" value="ECO:0007669"/>
    <property type="project" value="EnsemblFungi"/>
</dbReference>
<dbReference type="CDD" id="cd17961">
    <property type="entry name" value="DEADc_DDX56"/>
    <property type="match status" value="1"/>
</dbReference>
<feature type="short sequence motif" description="Q motif" evidence="13">
    <location>
        <begin position="33"/>
        <end position="61"/>
    </location>
</feature>
<proteinExistence type="inferred from homology"/>
<dbReference type="SMART" id="SM00490">
    <property type="entry name" value="HELICc"/>
    <property type="match status" value="1"/>
</dbReference>
<comment type="catalytic activity">
    <reaction evidence="12">
        <text>ATP + H2O = ADP + phosphate + H(+)</text>
        <dbReference type="Rhea" id="RHEA:13065"/>
        <dbReference type="ChEBI" id="CHEBI:15377"/>
        <dbReference type="ChEBI" id="CHEBI:15378"/>
        <dbReference type="ChEBI" id="CHEBI:30616"/>
        <dbReference type="ChEBI" id="CHEBI:43474"/>
        <dbReference type="ChEBI" id="CHEBI:456216"/>
        <dbReference type="EC" id="3.6.4.13"/>
    </reaction>
</comment>
<dbReference type="STRING" id="692275.M3D6D5"/>
<dbReference type="InterPro" id="IPR014001">
    <property type="entry name" value="Helicase_ATP-bd"/>
</dbReference>
<dbReference type="GO" id="GO:0003678">
    <property type="term" value="F:DNA helicase activity"/>
    <property type="evidence" value="ECO:0007669"/>
    <property type="project" value="EnsemblFungi"/>
</dbReference>
<comment type="similarity">
    <text evidence="11">Belongs to the DEAD box helicase family. DDX56/DBP9 subfamily.</text>
</comment>
<feature type="domain" description="Helicase ATP-binding" evidence="15">
    <location>
        <begin position="64"/>
        <end position="242"/>
    </location>
</feature>
<dbReference type="InterPro" id="IPR027417">
    <property type="entry name" value="P-loop_NTPase"/>
</dbReference>
<feature type="domain" description="DEAD-box RNA helicase Q" evidence="17">
    <location>
        <begin position="33"/>
        <end position="61"/>
    </location>
</feature>
<dbReference type="EC" id="3.6.4.13" evidence="3"/>
<dbReference type="PROSITE" id="PS51195">
    <property type="entry name" value="Q_MOTIF"/>
    <property type="match status" value="1"/>
</dbReference>
<dbReference type="GO" id="GO:0016787">
    <property type="term" value="F:hydrolase activity"/>
    <property type="evidence" value="ECO:0007669"/>
    <property type="project" value="UniProtKB-KW"/>
</dbReference>
<keyword evidence="10" id="KW-0539">Nucleus</keyword>
<evidence type="ECO:0000256" key="5">
    <source>
        <dbReference type="ARBA" id="ARBA00022741"/>
    </source>
</evidence>
<dbReference type="OMA" id="NASEQCV"/>
<organism evidence="18 19">
    <name type="scientific">Sphaerulina musiva (strain SO2202)</name>
    <name type="common">Poplar stem canker fungus</name>
    <name type="synonym">Septoria musiva</name>
    <dbReference type="NCBI Taxonomy" id="692275"/>
    <lineage>
        <taxon>Eukaryota</taxon>
        <taxon>Fungi</taxon>
        <taxon>Dikarya</taxon>
        <taxon>Ascomycota</taxon>
        <taxon>Pezizomycotina</taxon>
        <taxon>Dothideomycetes</taxon>
        <taxon>Dothideomycetidae</taxon>
        <taxon>Mycosphaerellales</taxon>
        <taxon>Mycosphaerellaceae</taxon>
        <taxon>Sphaerulina</taxon>
    </lineage>
</organism>
<dbReference type="PROSITE" id="PS51192">
    <property type="entry name" value="HELICASE_ATP_BIND_1"/>
    <property type="match status" value="1"/>
</dbReference>
<dbReference type="AlphaFoldDB" id="M3D6D5"/>
<feature type="compositionally biased region" description="Basic residues" evidence="14">
    <location>
        <begin position="600"/>
        <end position="616"/>
    </location>
</feature>
<feature type="compositionally biased region" description="Basic and acidic residues" evidence="14">
    <location>
        <begin position="350"/>
        <end position="361"/>
    </location>
</feature>
<evidence type="ECO:0000256" key="6">
    <source>
        <dbReference type="ARBA" id="ARBA00022801"/>
    </source>
</evidence>
<evidence type="ECO:0000256" key="10">
    <source>
        <dbReference type="ARBA" id="ARBA00023242"/>
    </source>
</evidence>
<dbReference type="InterPro" id="IPR014014">
    <property type="entry name" value="RNA_helicase_DEAD_Q_motif"/>
</dbReference>
<feature type="compositionally biased region" description="Polar residues" evidence="14">
    <location>
        <begin position="13"/>
        <end position="22"/>
    </location>
</feature>
<dbReference type="GO" id="GO:0003723">
    <property type="term" value="F:RNA binding"/>
    <property type="evidence" value="ECO:0007669"/>
    <property type="project" value="UniProtKB-KW"/>
</dbReference>
<evidence type="ECO:0000256" key="12">
    <source>
        <dbReference type="ARBA" id="ARBA00047984"/>
    </source>
</evidence>
<comment type="function">
    <text evidence="1">ATP-binding RNA helicase involved in the biogenesis of 60S ribosomal subunits and is required for the normal formation of 25S and 5.8S rRNAs.</text>
</comment>
<dbReference type="PANTHER" id="PTHR47959:SF21">
    <property type="entry name" value="DEAD-BOX HELICASE 56"/>
    <property type="match status" value="1"/>
</dbReference>
<dbReference type="EMBL" id="KB456263">
    <property type="protein sequence ID" value="EMF13419.1"/>
    <property type="molecule type" value="Genomic_DNA"/>
</dbReference>
<keyword evidence="9" id="KW-0694">RNA-binding</keyword>
<dbReference type="SUPFAM" id="SSF52540">
    <property type="entry name" value="P-loop containing nucleoside triphosphate hydrolases"/>
    <property type="match status" value="2"/>
</dbReference>
<evidence type="ECO:0000259" key="17">
    <source>
        <dbReference type="PROSITE" id="PS51195"/>
    </source>
</evidence>
<dbReference type="Pfam" id="PF00271">
    <property type="entry name" value="Helicase_C"/>
    <property type="match status" value="2"/>
</dbReference>
<feature type="region of interest" description="Disordered" evidence="14">
    <location>
        <begin position="597"/>
        <end position="634"/>
    </location>
</feature>
<evidence type="ECO:0000256" key="1">
    <source>
        <dbReference type="ARBA" id="ARBA00003706"/>
    </source>
</evidence>
<evidence type="ECO:0000313" key="18">
    <source>
        <dbReference type="EMBL" id="EMF13419.1"/>
    </source>
</evidence>
<dbReference type="Gene3D" id="3.40.50.300">
    <property type="entry name" value="P-loop containing nucleotide triphosphate hydrolases"/>
    <property type="match status" value="2"/>
</dbReference>
<evidence type="ECO:0000256" key="14">
    <source>
        <dbReference type="SAM" id="MobiDB-lite"/>
    </source>
</evidence>
<keyword evidence="6 18" id="KW-0378">Hydrolase</keyword>
<evidence type="ECO:0000256" key="8">
    <source>
        <dbReference type="ARBA" id="ARBA00022840"/>
    </source>
</evidence>
<dbReference type="SMART" id="SM00487">
    <property type="entry name" value="DEXDc"/>
    <property type="match status" value="1"/>
</dbReference>
<evidence type="ECO:0000256" key="3">
    <source>
        <dbReference type="ARBA" id="ARBA00012552"/>
    </source>
</evidence>
<reference evidence="18 19" key="1">
    <citation type="journal article" date="2012" name="PLoS Pathog.">
        <title>Diverse lifestyles and strategies of plant pathogenesis encoded in the genomes of eighteen Dothideomycetes fungi.</title>
        <authorList>
            <person name="Ohm R.A."/>
            <person name="Feau N."/>
            <person name="Henrissat B."/>
            <person name="Schoch C.L."/>
            <person name="Horwitz B.A."/>
            <person name="Barry K.W."/>
            <person name="Condon B.J."/>
            <person name="Copeland A.C."/>
            <person name="Dhillon B."/>
            <person name="Glaser F."/>
            <person name="Hesse C.N."/>
            <person name="Kosti I."/>
            <person name="LaButti K."/>
            <person name="Lindquist E.A."/>
            <person name="Lucas S."/>
            <person name="Salamov A.A."/>
            <person name="Bradshaw R.E."/>
            <person name="Ciuffetti L."/>
            <person name="Hamelin R.C."/>
            <person name="Kema G.H.J."/>
            <person name="Lawrence C."/>
            <person name="Scott J.A."/>
            <person name="Spatafora J.W."/>
            <person name="Turgeon B.G."/>
            <person name="de Wit P.J.G.M."/>
            <person name="Zhong S."/>
            <person name="Goodwin S.B."/>
            <person name="Grigoriev I.V."/>
        </authorList>
    </citation>
    <scope>NUCLEOTIDE SEQUENCE [LARGE SCALE GENOMIC DNA]</scope>
    <source>
        <strain evidence="18 19">SO2202</strain>
    </source>
</reference>
<name>M3D6D5_SPHMS</name>
<dbReference type="Pfam" id="PF00270">
    <property type="entry name" value="DEAD"/>
    <property type="match status" value="1"/>
</dbReference>
<dbReference type="GO" id="GO:0005524">
    <property type="term" value="F:ATP binding"/>
    <property type="evidence" value="ECO:0007669"/>
    <property type="project" value="UniProtKB-KW"/>
</dbReference>
<dbReference type="RefSeq" id="XP_016761540.1">
    <property type="nucleotide sequence ID" value="XM_016905105.1"/>
</dbReference>
<evidence type="ECO:0000313" key="19">
    <source>
        <dbReference type="Proteomes" id="UP000016931"/>
    </source>
</evidence>
<dbReference type="Proteomes" id="UP000016931">
    <property type="component" value="Unassembled WGS sequence"/>
</dbReference>
<feature type="compositionally biased region" description="Basic and acidic residues" evidence="14">
    <location>
        <begin position="1"/>
        <end position="11"/>
    </location>
</feature>
<dbReference type="InterPro" id="IPR011545">
    <property type="entry name" value="DEAD/DEAH_box_helicase_dom"/>
</dbReference>
<feature type="region of interest" description="Disordered" evidence="14">
    <location>
        <begin position="348"/>
        <end position="405"/>
    </location>
</feature>
<evidence type="ECO:0000259" key="16">
    <source>
        <dbReference type="PROSITE" id="PS51194"/>
    </source>
</evidence>
<keyword evidence="8" id="KW-0067">ATP-binding</keyword>
<accession>M3D6D5</accession>
<dbReference type="HOGENOM" id="CLU_003041_17_1_1"/>
<dbReference type="PANTHER" id="PTHR47959">
    <property type="entry name" value="ATP-DEPENDENT RNA HELICASE RHLE-RELATED"/>
    <property type="match status" value="1"/>
</dbReference>
<dbReference type="PROSITE" id="PS51194">
    <property type="entry name" value="HELICASE_CTER"/>
    <property type="match status" value="1"/>
</dbReference>
<evidence type="ECO:0000259" key="15">
    <source>
        <dbReference type="PROSITE" id="PS51192"/>
    </source>
</evidence>
<gene>
    <name evidence="18" type="ORF">SEPMUDRAFT_148721</name>
</gene>
<dbReference type="InterPro" id="IPR001650">
    <property type="entry name" value="Helicase_C-like"/>
</dbReference>
<dbReference type="InterPro" id="IPR050079">
    <property type="entry name" value="DEAD_box_RNA_helicase"/>
</dbReference>
<sequence length="634" mass="70811">MKRKLNEHDVPEPTTTTGPSSNDESKASAPPKATFANLNLDARLLQSVHKQKFSAPTLVQSKTIPLALASKDVLARAKTGSGKTLAYLLPTVHAILQRKSGTKKVKSTTALILVPTKELATQVTNSVKEVTTFCAAEVKCENITRKEDPSVTRARLAELPDIVVATPARAIQWVNSETMKLEGLKHLIIDEADLVLSYDGEDDLRALANLLPEGVQKLMMSATLRTEVDTLTALFFAEDSKPEILDLSQEEAKEKATLAQYTVRTAEDEKFLLIYAIFKLQLIKGKVIVFVADIDRGYRVKLFLEQFGIRSCVLNAELPVNSRLHVVEEFNKGVYDIIIAADESEVVGNEDGKKSKESERVAEEDEDEDEVEPDGAEAETEPVTTENSSNTRPVKKQRRSRKDREYGVSRGIDFRHVTCVLNFDLPTNNKSYTHRIGRTARAGQSGMALSFYVPKSLYRKHKPTSIEQCEHDEEVLAKIVAKQADQGSEVKEWGIDWTKLDGFRYRLVDALRSVTRIAVREARTKEIRNELVKSEKLKRHFEENPEDLKHLRHDTESHAVRAQAHLKHVPDYLLPQGGKAAVAKDVGYVGMKRDKANGIRNRRATNKAKGRGRLAKGKGLDPLKSLNVKGRGRK</sequence>
<keyword evidence="19" id="KW-1185">Reference proteome</keyword>
<dbReference type="GO" id="GO:0005829">
    <property type="term" value="C:cytosol"/>
    <property type="evidence" value="ECO:0007669"/>
    <property type="project" value="TreeGrafter"/>
</dbReference>